<dbReference type="Gene3D" id="3.40.50.720">
    <property type="entry name" value="NAD(P)-binding Rossmann-like Domain"/>
    <property type="match status" value="1"/>
</dbReference>
<dbReference type="InterPro" id="IPR008030">
    <property type="entry name" value="NmrA-like"/>
</dbReference>
<dbReference type="InterPro" id="IPR036291">
    <property type="entry name" value="NAD(P)-bd_dom_sf"/>
</dbReference>
<dbReference type="Pfam" id="PF05368">
    <property type="entry name" value="NmrA"/>
    <property type="match status" value="1"/>
</dbReference>
<dbReference type="CDD" id="cd05269">
    <property type="entry name" value="TMR_SDR_a"/>
    <property type="match status" value="1"/>
</dbReference>
<organism evidence="2 3">
    <name type="scientific">Flagellimonas oceani</name>
    <dbReference type="NCBI Taxonomy" id="2698672"/>
    <lineage>
        <taxon>Bacteria</taxon>
        <taxon>Pseudomonadati</taxon>
        <taxon>Bacteroidota</taxon>
        <taxon>Flavobacteriia</taxon>
        <taxon>Flavobacteriales</taxon>
        <taxon>Flavobacteriaceae</taxon>
        <taxon>Flagellimonas</taxon>
    </lineage>
</organism>
<dbReference type="KEGG" id="mut:GVT53_02320"/>
<dbReference type="RefSeq" id="WP_166247235.1">
    <property type="nucleotide sequence ID" value="NZ_CP049616.1"/>
</dbReference>
<proteinExistence type="predicted"/>
<accession>A0A6G7IYD4</accession>
<evidence type="ECO:0000313" key="3">
    <source>
        <dbReference type="Proteomes" id="UP000502928"/>
    </source>
</evidence>
<dbReference type="SUPFAM" id="SSF51735">
    <property type="entry name" value="NAD(P)-binding Rossmann-fold domains"/>
    <property type="match status" value="1"/>
</dbReference>
<name>A0A6G7IYD4_9FLAO</name>
<reference evidence="2 3" key="1">
    <citation type="submission" date="2020-02" db="EMBL/GenBank/DDBJ databases">
        <title>Complete genome of Muricauda sp. 501str8.</title>
        <authorList>
            <person name="Dong B."/>
            <person name="Zhu S."/>
            <person name="Yang J."/>
            <person name="Chen J."/>
        </authorList>
    </citation>
    <scope>NUCLEOTIDE SEQUENCE [LARGE SCALE GENOMIC DNA]</scope>
    <source>
        <strain evidence="2 3">501str8</strain>
    </source>
</reference>
<dbReference type="Gene3D" id="3.90.25.10">
    <property type="entry name" value="UDP-galactose 4-epimerase, domain 1"/>
    <property type="match status" value="1"/>
</dbReference>
<evidence type="ECO:0000259" key="1">
    <source>
        <dbReference type="Pfam" id="PF05368"/>
    </source>
</evidence>
<dbReference type="PANTHER" id="PTHR47129">
    <property type="entry name" value="QUINONE OXIDOREDUCTASE 2"/>
    <property type="match status" value="1"/>
</dbReference>
<dbReference type="InterPro" id="IPR052718">
    <property type="entry name" value="NmrA-type_oxidoreductase"/>
</dbReference>
<dbReference type="Proteomes" id="UP000502928">
    <property type="component" value="Chromosome"/>
</dbReference>
<sequence>MILITGATGQFGSKAIEHLLKKGIEGTRIAALVRDESKAGKLHHHAVEVRYGDYSNQESMVQAFQGVKKLLLVSSNDKQIENRTKHHISALKAAKDAGVDHVVYTSFVRKAEFKDSSIAEFLQSHVETENYLKDSGMEYTILQNGIYLEMIPIFLGEMVKETGTIYLPAETGRASWVSRDDLAEVAANILVSEGHMNKVYNLTNTESSSYSDIADELSKVLHQKIRYISPMVDEYQNTLSNLQVPEIYVHMLSMWSQALAEGMMDKEDVLLEELLGRRPLDTATFLHKVYGQQAGR</sequence>
<protein>
    <submittedName>
        <fullName evidence="2">SDR family oxidoreductase</fullName>
    </submittedName>
</protein>
<dbReference type="PANTHER" id="PTHR47129:SF1">
    <property type="entry name" value="NMRA-LIKE DOMAIN-CONTAINING PROTEIN"/>
    <property type="match status" value="1"/>
</dbReference>
<dbReference type="AlphaFoldDB" id="A0A6G7IYD4"/>
<feature type="domain" description="NmrA-like" evidence="1">
    <location>
        <begin position="2"/>
        <end position="252"/>
    </location>
</feature>
<keyword evidence="3" id="KW-1185">Reference proteome</keyword>
<gene>
    <name evidence="2" type="ORF">GVT53_02320</name>
</gene>
<evidence type="ECO:0000313" key="2">
    <source>
        <dbReference type="EMBL" id="QII43565.1"/>
    </source>
</evidence>
<dbReference type="EMBL" id="CP049616">
    <property type="protein sequence ID" value="QII43565.1"/>
    <property type="molecule type" value="Genomic_DNA"/>
</dbReference>